<dbReference type="InterPro" id="IPR016161">
    <property type="entry name" value="Ald_DH/histidinol_DH"/>
</dbReference>
<comment type="similarity">
    <text evidence="1 4">Belongs to the aldehyde dehydrogenase family.</text>
</comment>
<feature type="active site" evidence="3">
    <location>
        <position position="255"/>
    </location>
</feature>
<dbReference type="InterPro" id="IPR016160">
    <property type="entry name" value="Ald_DH_CS_CYS"/>
</dbReference>
<dbReference type="Gene3D" id="3.40.309.10">
    <property type="entry name" value="Aldehyde Dehydrogenase, Chain A, domain 2"/>
    <property type="match status" value="1"/>
</dbReference>
<dbReference type="AlphaFoldDB" id="A0A3S4ID82"/>
<dbReference type="PANTHER" id="PTHR43353">
    <property type="entry name" value="SUCCINATE-SEMIALDEHYDE DEHYDROGENASE, MITOCHONDRIAL"/>
    <property type="match status" value="1"/>
</dbReference>
<evidence type="ECO:0000313" key="7">
    <source>
        <dbReference type="Proteomes" id="UP000270272"/>
    </source>
</evidence>
<protein>
    <submittedName>
        <fullName evidence="6">Succinate-semialdehyde dehydrogenase I</fullName>
        <ecNumber evidence="6">1.2.1.79</ecNumber>
    </submittedName>
</protein>
<keyword evidence="2 4" id="KW-0560">Oxidoreductase</keyword>
<dbReference type="FunFam" id="3.40.605.10:FF:000005">
    <property type="entry name" value="Succinate-semialdehyde dehydrogenase I"/>
    <property type="match status" value="1"/>
</dbReference>
<name>A0A3S4ID82_CITKO</name>
<accession>A0A3S4ID82</accession>
<gene>
    <name evidence="6" type="primary">gabD_1</name>
    <name evidence="6" type="ORF">NCTC11075_01648</name>
</gene>
<dbReference type="InterPro" id="IPR016163">
    <property type="entry name" value="Ald_DH_C"/>
</dbReference>
<dbReference type="PROSITE" id="PS00070">
    <property type="entry name" value="ALDEHYDE_DEHYDR_CYS"/>
    <property type="match status" value="1"/>
</dbReference>
<evidence type="ECO:0000256" key="2">
    <source>
        <dbReference type="ARBA" id="ARBA00023002"/>
    </source>
</evidence>
<dbReference type="GO" id="GO:0005829">
    <property type="term" value="C:cytosol"/>
    <property type="evidence" value="ECO:0007669"/>
    <property type="project" value="TreeGrafter"/>
</dbReference>
<dbReference type="EC" id="1.2.1.79" evidence="6"/>
<sequence length="482" mass="51762">MQLNDPTLFRQQAFIEGQWRDARSGDTIAVTNPANGQPLGSVPKMGAEETREAIDAANRALPAWRALTAKARANILRRWFNLMMEHQDDLARLMTLEQGKPLAEAKGEISYAASFIEWFAEEGKRIYGDTIPGHQADKRLIVIKQPIGVTAAITPWNFPSAMITRKAGPALAAGCTMVLKPASQTPFSALALAELANRAGVPAGVFNVVTGSAGAVGNELTSNPLVRKLSFTGSTEIGRQLMEQCAKDIKKVSLELGGNAPFIVFDDADLDNAVEGALASKFRNAGQTCVCANRLYIQDGVYDRFAEKLQQAVSKLHLGDGLQADVTTGPLIDEKAVAKVQEHIADALEKGAKVLCGGKAHALGGNFFQPTILVDVPNNAKVAKEETFGPLAPLFRFKDEADAIAQANDTEFGLAAYFYARDLSRVFRVGEALEYGIVGINTGIISNEVAPFGGIKASGLGREGSKYGIEDYLEIKYMCIGL</sequence>
<organism evidence="6 7">
    <name type="scientific">Citrobacter koseri</name>
    <name type="common">Citrobacter diversus</name>
    <dbReference type="NCBI Taxonomy" id="545"/>
    <lineage>
        <taxon>Bacteria</taxon>
        <taxon>Pseudomonadati</taxon>
        <taxon>Pseudomonadota</taxon>
        <taxon>Gammaproteobacteria</taxon>
        <taxon>Enterobacterales</taxon>
        <taxon>Enterobacteriaceae</taxon>
        <taxon>Citrobacter</taxon>
    </lineage>
</organism>
<feature type="domain" description="Aldehyde dehydrogenase" evidence="5">
    <location>
        <begin position="19"/>
        <end position="477"/>
    </location>
</feature>
<dbReference type="InterPro" id="IPR015590">
    <property type="entry name" value="Aldehyde_DH_dom"/>
</dbReference>
<evidence type="ECO:0000259" key="5">
    <source>
        <dbReference type="Pfam" id="PF00171"/>
    </source>
</evidence>
<dbReference type="InterPro" id="IPR050740">
    <property type="entry name" value="Aldehyde_DH_Superfamily"/>
</dbReference>
<evidence type="ECO:0000313" key="6">
    <source>
        <dbReference type="EMBL" id="VEB87924.1"/>
    </source>
</evidence>
<dbReference type="InterPro" id="IPR010102">
    <property type="entry name" value="Succ_semiAld_DH"/>
</dbReference>
<dbReference type="GO" id="GO:0009450">
    <property type="term" value="P:gamma-aminobutyric acid catabolic process"/>
    <property type="evidence" value="ECO:0007669"/>
    <property type="project" value="InterPro"/>
</dbReference>
<evidence type="ECO:0000256" key="3">
    <source>
        <dbReference type="PROSITE-ProRule" id="PRU10007"/>
    </source>
</evidence>
<dbReference type="Gene3D" id="3.40.605.10">
    <property type="entry name" value="Aldehyde Dehydrogenase, Chain A, domain 1"/>
    <property type="match status" value="1"/>
</dbReference>
<evidence type="ECO:0000256" key="4">
    <source>
        <dbReference type="RuleBase" id="RU003345"/>
    </source>
</evidence>
<proteinExistence type="inferred from homology"/>
<dbReference type="CDD" id="cd07103">
    <property type="entry name" value="ALDH_F5_SSADH_GabD"/>
    <property type="match status" value="1"/>
</dbReference>
<dbReference type="Proteomes" id="UP000270272">
    <property type="component" value="Chromosome"/>
</dbReference>
<dbReference type="PANTHER" id="PTHR43353:SF5">
    <property type="entry name" value="SUCCINATE-SEMIALDEHYDE DEHYDROGENASE, MITOCHONDRIAL"/>
    <property type="match status" value="1"/>
</dbReference>
<dbReference type="InterPro" id="IPR016162">
    <property type="entry name" value="Ald_DH_N"/>
</dbReference>
<dbReference type="GO" id="GO:0036243">
    <property type="term" value="F:succinate-semialdehyde dehydrogenase (NADP+) activity"/>
    <property type="evidence" value="ECO:0007669"/>
    <property type="project" value="UniProtKB-EC"/>
</dbReference>
<reference evidence="6 7" key="1">
    <citation type="submission" date="2018-12" db="EMBL/GenBank/DDBJ databases">
        <authorList>
            <consortium name="Pathogen Informatics"/>
        </authorList>
    </citation>
    <scope>NUCLEOTIDE SEQUENCE [LARGE SCALE GENOMIC DNA]</scope>
    <source>
        <strain evidence="6 7">NCTC11075</strain>
    </source>
</reference>
<dbReference type="NCBIfam" id="NF008415">
    <property type="entry name" value="PRK11241.1"/>
    <property type="match status" value="1"/>
</dbReference>
<dbReference type="GO" id="GO:0004777">
    <property type="term" value="F:succinate-semialdehyde dehydrogenase (NAD+) activity"/>
    <property type="evidence" value="ECO:0007669"/>
    <property type="project" value="TreeGrafter"/>
</dbReference>
<dbReference type="SUPFAM" id="SSF53720">
    <property type="entry name" value="ALDH-like"/>
    <property type="match status" value="1"/>
</dbReference>
<dbReference type="RefSeq" id="WP_153257801.1">
    <property type="nucleotide sequence ID" value="NZ_JADVNN010000010.1"/>
</dbReference>
<dbReference type="InterPro" id="IPR029510">
    <property type="entry name" value="Ald_DH_CS_GLU"/>
</dbReference>
<dbReference type="FunFam" id="3.40.309.10:FF:000004">
    <property type="entry name" value="Succinate-semialdehyde dehydrogenase I"/>
    <property type="match status" value="1"/>
</dbReference>
<dbReference type="NCBIfam" id="TIGR01780">
    <property type="entry name" value="SSADH"/>
    <property type="match status" value="1"/>
</dbReference>
<dbReference type="PROSITE" id="PS00687">
    <property type="entry name" value="ALDEHYDE_DEHYDR_GLU"/>
    <property type="match status" value="1"/>
</dbReference>
<dbReference type="Pfam" id="PF00171">
    <property type="entry name" value="Aldedh"/>
    <property type="match status" value="1"/>
</dbReference>
<evidence type="ECO:0000256" key="1">
    <source>
        <dbReference type="ARBA" id="ARBA00009986"/>
    </source>
</evidence>
<dbReference type="EMBL" id="LR134204">
    <property type="protein sequence ID" value="VEB87924.1"/>
    <property type="molecule type" value="Genomic_DNA"/>
</dbReference>